<comment type="caution">
    <text evidence="5">The sequence shown here is derived from an EMBL/GenBank/DDBJ whole genome shotgun (WGS) entry which is preliminary data.</text>
</comment>
<evidence type="ECO:0000256" key="3">
    <source>
        <dbReference type="ARBA" id="ARBA00023172"/>
    </source>
</evidence>
<dbReference type="PROSITE" id="PS51898">
    <property type="entry name" value="TYR_RECOMBINASE"/>
    <property type="match status" value="1"/>
</dbReference>
<evidence type="ECO:0000313" key="6">
    <source>
        <dbReference type="Proteomes" id="UP000004206"/>
    </source>
</evidence>
<organism evidence="5 6">
    <name type="scientific">Peptostreptococcus anaerobius 653-L</name>
    <dbReference type="NCBI Taxonomy" id="596329"/>
    <lineage>
        <taxon>Bacteria</taxon>
        <taxon>Bacillati</taxon>
        <taxon>Bacillota</taxon>
        <taxon>Clostridia</taxon>
        <taxon>Peptostreptococcales</taxon>
        <taxon>Peptostreptococcaceae</taxon>
        <taxon>Peptostreptococcus</taxon>
    </lineage>
</organism>
<keyword evidence="3" id="KW-0233">DNA recombination</keyword>
<dbReference type="Gene3D" id="1.10.443.10">
    <property type="entry name" value="Intergrase catalytic core"/>
    <property type="match status" value="1"/>
</dbReference>
<dbReference type="GO" id="GO:0006310">
    <property type="term" value="P:DNA recombination"/>
    <property type="evidence" value="ECO:0007669"/>
    <property type="project" value="UniProtKB-KW"/>
</dbReference>
<name>D3MSU8_9FIRM</name>
<evidence type="ECO:0000256" key="2">
    <source>
        <dbReference type="ARBA" id="ARBA00023125"/>
    </source>
</evidence>
<dbReference type="InterPro" id="IPR002104">
    <property type="entry name" value="Integrase_catalytic"/>
</dbReference>
<feature type="domain" description="Tyr recombinase" evidence="4">
    <location>
        <begin position="114"/>
        <end position="302"/>
    </location>
</feature>
<evidence type="ECO:0000313" key="5">
    <source>
        <dbReference type="EMBL" id="EFD04763.1"/>
    </source>
</evidence>
<dbReference type="PANTHER" id="PTHR30349">
    <property type="entry name" value="PHAGE INTEGRASE-RELATED"/>
    <property type="match status" value="1"/>
</dbReference>
<dbReference type="eggNOG" id="COG0582">
    <property type="taxonomic scope" value="Bacteria"/>
</dbReference>
<proteinExistence type="inferred from homology"/>
<dbReference type="InterPro" id="IPR050090">
    <property type="entry name" value="Tyrosine_recombinase_XerCD"/>
</dbReference>
<comment type="similarity">
    <text evidence="1">Belongs to the 'phage' integrase family.</text>
</comment>
<dbReference type="CDD" id="cd01189">
    <property type="entry name" value="INT_ICEBs1_C_like"/>
    <property type="match status" value="1"/>
</dbReference>
<dbReference type="PANTHER" id="PTHR30349:SF64">
    <property type="entry name" value="PROPHAGE INTEGRASE INTD-RELATED"/>
    <property type="match status" value="1"/>
</dbReference>
<dbReference type="InterPro" id="IPR013762">
    <property type="entry name" value="Integrase-like_cat_sf"/>
</dbReference>
<dbReference type="OrthoDB" id="9785687at2"/>
<dbReference type="GO" id="GO:0003677">
    <property type="term" value="F:DNA binding"/>
    <property type="evidence" value="ECO:0007669"/>
    <property type="project" value="UniProtKB-KW"/>
</dbReference>
<protein>
    <submittedName>
        <fullName evidence="5">Site-specific recombinase, phage integrase family</fullName>
    </submittedName>
</protein>
<accession>D3MSU8</accession>
<dbReference type="GeneID" id="79843022"/>
<keyword evidence="6" id="KW-1185">Reference proteome</keyword>
<dbReference type="InterPro" id="IPR010998">
    <property type="entry name" value="Integrase_recombinase_N"/>
</dbReference>
<dbReference type="Gene3D" id="1.10.150.130">
    <property type="match status" value="1"/>
</dbReference>
<dbReference type="RefSeq" id="WP_002843985.1">
    <property type="nucleotide sequence ID" value="NZ_ADJN01000056.1"/>
</dbReference>
<gene>
    <name evidence="5" type="ORF">HMPREF0631_0498</name>
</gene>
<sequence length="311" mass="36569">MDTIKEKKKEYFHEYYRKWIYIYKEGAIRKVTMNKYLMTHSWLERLVPNLKVCELTRIEYQKLINNYALYHERQTTMDFHHQLKSSILDAVDEGLIDRDPTRKVIIKGKPPRIKKQKYLNQYELHKLLDCLKLDESISWDWFIMLVAKTGMRFSEALGLTPNDFDFSRQVLSINKTWNYKEKGGFLPTKNRSSVRKIHLDWQTIIQFSQLLKNLPKDEPIFTINKDVVYNSTVNAILKRRCNEANIPVVSIHGLRHTHASLLLFAGVSTASVARRLGHSSMATTQKTYLHIIHELENKDLDLVMRSLSGLT</sequence>
<dbReference type="SUPFAM" id="SSF56349">
    <property type="entry name" value="DNA breaking-rejoining enzymes"/>
    <property type="match status" value="1"/>
</dbReference>
<dbReference type="Pfam" id="PF00589">
    <property type="entry name" value="Phage_integrase"/>
    <property type="match status" value="1"/>
</dbReference>
<reference evidence="5 6" key="1">
    <citation type="submission" date="2010-01" db="EMBL/GenBank/DDBJ databases">
        <authorList>
            <person name="Dodson R."/>
            <person name="Madupu R."/>
            <person name="Durkin A.S."/>
            <person name="Torralba M."/>
            <person name="Methe B."/>
            <person name="Sutton G.G."/>
            <person name="Strausberg R.L."/>
            <person name="Nelson K.E."/>
        </authorList>
    </citation>
    <scope>NUCLEOTIDE SEQUENCE [LARGE SCALE GENOMIC DNA]</scope>
    <source>
        <strain evidence="5 6">653-L</strain>
    </source>
</reference>
<evidence type="ECO:0000259" key="4">
    <source>
        <dbReference type="PROSITE" id="PS51898"/>
    </source>
</evidence>
<dbReference type="GO" id="GO:0015074">
    <property type="term" value="P:DNA integration"/>
    <property type="evidence" value="ECO:0007669"/>
    <property type="project" value="InterPro"/>
</dbReference>
<dbReference type="InterPro" id="IPR011010">
    <property type="entry name" value="DNA_brk_join_enz"/>
</dbReference>
<dbReference type="EMBL" id="ADJN01000056">
    <property type="protein sequence ID" value="EFD04763.1"/>
    <property type="molecule type" value="Genomic_DNA"/>
</dbReference>
<keyword evidence="2" id="KW-0238">DNA-binding</keyword>
<dbReference type="Proteomes" id="UP000004206">
    <property type="component" value="Unassembled WGS sequence"/>
</dbReference>
<evidence type="ECO:0000256" key="1">
    <source>
        <dbReference type="ARBA" id="ARBA00008857"/>
    </source>
</evidence>
<dbReference type="AlphaFoldDB" id="D3MSU8"/>